<feature type="compositionally biased region" description="Low complexity" evidence="1">
    <location>
        <begin position="520"/>
        <end position="535"/>
    </location>
</feature>
<feature type="region of interest" description="Disordered" evidence="1">
    <location>
        <begin position="225"/>
        <end position="424"/>
    </location>
</feature>
<feature type="compositionally biased region" description="Acidic residues" evidence="1">
    <location>
        <begin position="487"/>
        <end position="519"/>
    </location>
</feature>
<organism evidence="2 3">
    <name type="scientific">Lasiodiplodia theobromae</name>
    <dbReference type="NCBI Taxonomy" id="45133"/>
    <lineage>
        <taxon>Eukaryota</taxon>
        <taxon>Fungi</taxon>
        <taxon>Dikarya</taxon>
        <taxon>Ascomycota</taxon>
        <taxon>Pezizomycotina</taxon>
        <taxon>Dothideomycetes</taxon>
        <taxon>Dothideomycetes incertae sedis</taxon>
        <taxon>Botryosphaeriales</taxon>
        <taxon>Botryosphaeriaceae</taxon>
        <taxon>Lasiodiplodia</taxon>
    </lineage>
</organism>
<dbReference type="Proteomes" id="UP000325902">
    <property type="component" value="Unassembled WGS sequence"/>
</dbReference>
<feature type="compositionally biased region" description="Basic and acidic residues" evidence="1">
    <location>
        <begin position="648"/>
        <end position="660"/>
    </location>
</feature>
<sequence length="675" mass="72732">MPASDRISSASNNGKTLRPTLASSRTNKAPLTPKLASAQPSSSARSTVSVSSTASRTSTRDEPPSPYLSNVTPRSAARKSRASSTQSTPTGTPDTPTAPRLTLADTIPRSAPGGRPRSIVGGIDGPHIAPVLAAPGGRNSRPSSEVGYSGKDSSSMFFHASEAKRHEPTSNPSAGPKKSTNFFYATGPREGERNASAGFKSPPTLAAERTRPPNIESKFFHANTIPNDRSINSPLHSPPILSATPDPHFHPHSAGKEGQRPVSPNKDAVHLSYRKGASQIIRPNGHSRPPSAVSVFSNTDAKDATPGHRRRSSTDHSGLQLGHHKSSSMSSIDSVCSNRRISGQADHSPSPLQVDITSPSTVMSASSNAHNEGRKEPNGLQSPLSLPQSPALQSPNASDDTEQPQQQQPQSALQKMNELAANARRERKVMDLEISNSSLLAINRQLEREVRKQKAELKRFRRMSRNGRLGSNGNIKSSALGSLTEGETAEFADEEFLGLEGEGEGEEEEEDEEDPEELSSSESSLDESSLSPSALAERDAKYRFQDQKRLQLDLSKHKEILIDSQKLNQSLKRCLTVTEDLIKEGRKALDYKIRVSDVKLGGRILSPEEQDQSDSEEDEEPHGGSLLSPWTRPDASASATVRASMEIPRTDRDSGIDMRGPKAPTDYFTGQGDSD</sequence>
<dbReference type="OrthoDB" id="2555519at2759"/>
<feature type="compositionally biased region" description="Polar residues" evidence="1">
    <location>
        <begin position="1"/>
        <end position="29"/>
    </location>
</feature>
<name>A0A5N5D0S0_9PEZI</name>
<feature type="region of interest" description="Disordered" evidence="1">
    <location>
        <begin position="459"/>
        <end position="542"/>
    </location>
</feature>
<comment type="caution">
    <text evidence="2">The sequence shown here is derived from an EMBL/GenBank/DDBJ whole genome shotgun (WGS) entry which is preliminary data.</text>
</comment>
<feature type="compositionally biased region" description="Low complexity" evidence="1">
    <location>
        <begin position="82"/>
        <end position="97"/>
    </location>
</feature>
<evidence type="ECO:0000313" key="2">
    <source>
        <dbReference type="EMBL" id="KAB2571052.1"/>
    </source>
</evidence>
<proteinExistence type="predicted"/>
<feature type="compositionally biased region" description="Polar residues" evidence="1">
    <location>
        <begin position="169"/>
        <end position="183"/>
    </location>
</feature>
<feature type="region of interest" description="Disordered" evidence="1">
    <location>
        <begin position="600"/>
        <end position="675"/>
    </location>
</feature>
<feature type="compositionally biased region" description="Low complexity" evidence="1">
    <location>
        <begin position="41"/>
        <end position="57"/>
    </location>
</feature>
<feature type="compositionally biased region" description="Acidic residues" evidence="1">
    <location>
        <begin position="608"/>
        <end position="620"/>
    </location>
</feature>
<accession>A0A5N5D0S0</accession>
<reference evidence="2 3" key="1">
    <citation type="journal article" date="2019" name="Sci. Rep.">
        <title>A multi-omics analysis of the grapevine pathogen Lasiodiplodia theobromae reveals that temperature affects the expression of virulence- and pathogenicity-related genes.</title>
        <authorList>
            <person name="Felix C."/>
            <person name="Meneses R."/>
            <person name="Goncalves M.F.M."/>
            <person name="Tilleman L."/>
            <person name="Duarte A.S."/>
            <person name="Jorrin-Novo J.V."/>
            <person name="Van de Peer Y."/>
            <person name="Deforce D."/>
            <person name="Van Nieuwerburgh F."/>
            <person name="Esteves A.C."/>
            <person name="Alves A."/>
        </authorList>
    </citation>
    <scope>NUCLEOTIDE SEQUENCE [LARGE SCALE GENOMIC DNA]</scope>
    <source>
        <strain evidence="2 3">LA-SOL3</strain>
    </source>
</reference>
<dbReference type="AlphaFoldDB" id="A0A5N5D0S0"/>
<evidence type="ECO:0000256" key="1">
    <source>
        <dbReference type="SAM" id="MobiDB-lite"/>
    </source>
</evidence>
<gene>
    <name evidence="2" type="ORF">DBV05_g10296</name>
</gene>
<feature type="region of interest" description="Disordered" evidence="1">
    <location>
        <begin position="1"/>
        <end position="213"/>
    </location>
</feature>
<feature type="compositionally biased region" description="Polar residues" evidence="1">
    <location>
        <begin position="379"/>
        <end position="398"/>
    </location>
</feature>
<dbReference type="PANTHER" id="PTHR38701">
    <property type="entry name" value="CHROMOSOME 8, WHOLE GENOME SHOTGUN SEQUENCE"/>
    <property type="match status" value="1"/>
</dbReference>
<keyword evidence="3" id="KW-1185">Reference proteome</keyword>
<evidence type="ECO:0000313" key="3">
    <source>
        <dbReference type="Proteomes" id="UP000325902"/>
    </source>
</evidence>
<feature type="compositionally biased region" description="Polar residues" evidence="1">
    <location>
        <begin position="469"/>
        <end position="481"/>
    </location>
</feature>
<protein>
    <submittedName>
        <fullName evidence="2">Uncharacterized protein</fullName>
    </submittedName>
</protein>
<dbReference type="EMBL" id="VCHE01000113">
    <property type="protein sequence ID" value="KAB2571052.1"/>
    <property type="molecule type" value="Genomic_DNA"/>
</dbReference>
<dbReference type="PANTHER" id="PTHR38701:SF1">
    <property type="entry name" value="UP-REGULATED DURING SEPTATION PROTEIN 1 DOMAIN-CONTAINING PROTEIN"/>
    <property type="match status" value="1"/>
</dbReference>
<feature type="compositionally biased region" description="Polar residues" evidence="1">
    <location>
        <begin position="225"/>
        <end position="235"/>
    </location>
</feature>
<feature type="compositionally biased region" description="Polar residues" evidence="1">
    <location>
        <begin position="339"/>
        <end position="370"/>
    </location>
</feature>
<feature type="compositionally biased region" description="Low complexity" evidence="1">
    <location>
        <begin position="327"/>
        <end position="337"/>
    </location>
</feature>